<keyword evidence="4" id="KW-1185">Reference proteome</keyword>
<protein>
    <submittedName>
        <fullName evidence="3">Helix-turn-helix protein</fullName>
    </submittedName>
</protein>
<evidence type="ECO:0000313" key="3">
    <source>
        <dbReference type="EMBL" id="PSL21438.1"/>
    </source>
</evidence>
<dbReference type="InterPro" id="IPR010921">
    <property type="entry name" value="Trp_repressor/repl_initiator"/>
</dbReference>
<evidence type="ECO:0000259" key="2">
    <source>
        <dbReference type="Pfam" id="PF13518"/>
    </source>
</evidence>
<dbReference type="EMBL" id="PYAS01000022">
    <property type="protein sequence ID" value="PSL21438.1"/>
    <property type="molecule type" value="Genomic_DNA"/>
</dbReference>
<dbReference type="SUPFAM" id="SSF48295">
    <property type="entry name" value="TrpR-like"/>
    <property type="match status" value="1"/>
</dbReference>
<comment type="caution">
    <text evidence="3">The sequence shown here is derived from an EMBL/GenBank/DDBJ whole genome shotgun (WGS) entry which is preliminary data.</text>
</comment>
<dbReference type="Pfam" id="PF13518">
    <property type="entry name" value="HTH_28"/>
    <property type="match status" value="1"/>
</dbReference>
<accession>A0A2P8FI79</accession>
<dbReference type="Proteomes" id="UP000241964">
    <property type="component" value="Unassembled WGS sequence"/>
</dbReference>
<dbReference type="RefSeq" id="WP_106599305.1">
    <property type="nucleotide sequence ID" value="NZ_PYAS01000022.1"/>
</dbReference>
<organism evidence="3 4">
    <name type="scientific">Dyadobacter jiangsuensis</name>
    <dbReference type="NCBI Taxonomy" id="1591085"/>
    <lineage>
        <taxon>Bacteria</taxon>
        <taxon>Pseudomonadati</taxon>
        <taxon>Bacteroidota</taxon>
        <taxon>Cytophagia</taxon>
        <taxon>Cytophagales</taxon>
        <taxon>Spirosomataceae</taxon>
        <taxon>Dyadobacter</taxon>
    </lineage>
</organism>
<feature type="coiled-coil region" evidence="1">
    <location>
        <begin position="83"/>
        <end position="117"/>
    </location>
</feature>
<keyword evidence="1" id="KW-0175">Coiled coil</keyword>
<feature type="domain" description="Insertion element IS150 protein InsJ-like helix-turn-helix" evidence="2">
    <location>
        <begin position="23"/>
        <end position="59"/>
    </location>
</feature>
<gene>
    <name evidence="3" type="ORF">CLV60_12255</name>
</gene>
<sequence>MKAKRKEVTIKNRKPWERLTEVEKKRIVREVNSGLLGQRAAARKYGLSRNSVSAWIDDYSSFAIKPNNVVEEADGDMTESTKTRILAKQVENLTKQLAKANLKISSLQTLIEVSEQELHIKIRKKSGTKQLKNEAETSRRKPGESLWTVWRHTSGLLRGSSA</sequence>
<evidence type="ECO:0000313" key="4">
    <source>
        <dbReference type="Proteomes" id="UP000241964"/>
    </source>
</evidence>
<proteinExistence type="predicted"/>
<evidence type="ECO:0000256" key="1">
    <source>
        <dbReference type="SAM" id="Coils"/>
    </source>
</evidence>
<dbReference type="GO" id="GO:0043565">
    <property type="term" value="F:sequence-specific DNA binding"/>
    <property type="evidence" value="ECO:0007669"/>
    <property type="project" value="InterPro"/>
</dbReference>
<dbReference type="InterPro" id="IPR055247">
    <property type="entry name" value="InsJ-like_HTH"/>
</dbReference>
<dbReference type="Gene3D" id="1.10.10.10">
    <property type="entry name" value="Winged helix-like DNA-binding domain superfamily/Winged helix DNA-binding domain"/>
    <property type="match status" value="1"/>
</dbReference>
<dbReference type="AlphaFoldDB" id="A0A2P8FI79"/>
<name>A0A2P8FI79_9BACT</name>
<dbReference type="InterPro" id="IPR036388">
    <property type="entry name" value="WH-like_DNA-bd_sf"/>
</dbReference>
<dbReference type="OrthoDB" id="770640at2"/>
<reference evidence="3 4" key="1">
    <citation type="submission" date="2018-03" db="EMBL/GenBank/DDBJ databases">
        <title>Genomic Encyclopedia of Archaeal and Bacterial Type Strains, Phase II (KMG-II): from individual species to whole genera.</title>
        <authorList>
            <person name="Goeker M."/>
        </authorList>
    </citation>
    <scope>NUCLEOTIDE SEQUENCE [LARGE SCALE GENOMIC DNA]</scope>
    <source>
        <strain evidence="3 4">DSM 29057</strain>
    </source>
</reference>